<accession>A0ABN5LWI7</accession>
<dbReference type="PANTHER" id="PTHR46577">
    <property type="entry name" value="HTH-TYPE TRANSCRIPTIONAL REGULATORY PROTEIN GABR"/>
    <property type="match status" value="1"/>
</dbReference>
<dbReference type="Pfam" id="PF00155">
    <property type="entry name" value="Aminotran_1_2"/>
    <property type="match status" value="1"/>
</dbReference>
<dbReference type="InterPro" id="IPR015422">
    <property type="entry name" value="PyrdxlP-dep_Trfase_small"/>
</dbReference>
<dbReference type="PANTHER" id="PTHR46577:SF1">
    <property type="entry name" value="HTH-TYPE TRANSCRIPTIONAL REGULATORY PROTEIN GABR"/>
    <property type="match status" value="1"/>
</dbReference>
<protein>
    <recommendedName>
        <fullName evidence="1">Aminotransferase class I/classII large domain-containing protein</fullName>
    </recommendedName>
</protein>
<reference evidence="2 3" key="1">
    <citation type="submission" date="2018-05" db="EMBL/GenBank/DDBJ databases">
        <title>Chitinophaga sp. nov., isolated from rhizosphere soil of Alhagi.</title>
        <authorList>
            <person name="Liu Y."/>
        </authorList>
    </citation>
    <scope>NUCLEOTIDE SEQUENCE [LARGE SCALE GENOMIC DNA]</scope>
    <source>
        <strain evidence="2 3">T22</strain>
    </source>
</reference>
<feature type="domain" description="Aminotransferase class I/classII large" evidence="1">
    <location>
        <begin position="18"/>
        <end position="326"/>
    </location>
</feature>
<dbReference type="Proteomes" id="UP000246099">
    <property type="component" value="Chromosome"/>
</dbReference>
<dbReference type="InterPro" id="IPR051446">
    <property type="entry name" value="HTH_trans_reg/aminotransferase"/>
</dbReference>
<dbReference type="SUPFAM" id="SSF53383">
    <property type="entry name" value="PLP-dependent transferases"/>
    <property type="match status" value="1"/>
</dbReference>
<dbReference type="InterPro" id="IPR015424">
    <property type="entry name" value="PyrdxlP-dep_Trfase"/>
</dbReference>
<dbReference type="CDD" id="cd00609">
    <property type="entry name" value="AAT_like"/>
    <property type="match status" value="1"/>
</dbReference>
<sequence length="349" mass="39190">MLNLRLNYPSIPREGDVFQAYCQALTDARKSDLLHPPYQALSDAGARTVLQWLHAREGVSRIVPLPSANSGLYCILDWFRGKTPRIACEPFTFPGFKMAASHHGYELAPIASDDEGILPDALERCLQERDCKLVYLQPTVHNPTCSVMPLTRREAVANVIRRFSGVYILEDDAYRFLHPEPPPSFLQLLPEQTLHVYSLSKAFNPLLKSAYLLHPEGVLQGVDNIVRLTTSGVSLLFTAFGLELMNGQLLQDIIREKQAVGQAWHRRCEKIFDGLTYSMFPGSFHLWLQVPDPAALTRQLYTQQIDVPDGAEFAVGGNARYVRIALGTVWERPALPAALENIAELVRRQ</sequence>
<dbReference type="Gene3D" id="3.90.1150.10">
    <property type="entry name" value="Aspartate Aminotransferase, domain 1"/>
    <property type="match status" value="1"/>
</dbReference>
<name>A0ABN5LWI7_9BACT</name>
<dbReference type="RefSeq" id="WP_119078303.1">
    <property type="nucleotide sequence ID" value="NZ_CP029600.1"/>
</dbReference>
<proteinExistence type="predicted"/>
<evidence type="ECO:0000313" key="2">
    <source>
        <dbReference type="EMBL" id="AWO02098.1"/>
    </source>
</evidence>
<gene>
    <name evidence="2" type="ORF">DLD77_10525</name>
</gene>
<dbReference type="InterPro" id="IPR015421">
    <property type="entry name" value="PyrdxlP-dep_Trfase_major"/>
</dbReference>
<evidence type="ECO:0000259" key="1">
    <source>
        <dbReference type="Pfam" id="PF00155"/>
    </source>
</evidence>
<keyword evidence="3" id="KW-1185">Reference proteome</keyword>
<evidence type="ECO:0000313" key="3">
    <source>
        <dbReference type="Proteomes" id="UP000246099"/>
    </source>
</evidence>
<dbReference type="InterPro" id="IPR004839">
    <property type="entry name" value="Aminotransferase_I/II_large"/>
</dbReference>
<dbReference type="Gene3D" id="3.40.640.10">
    <property type="entry name" value="Type I PLP-dependent aspartate aminotransferase-like (Major domain)"/>
    <property type="match status" value="1"/>
</dbReference>
<organism evidence="2 3">
    <name type="scientific">Chitinophaga alhagiae</name>
    <dbReference type="NCBI Taxonomy" id="2203219"/>
    <lineage>
        <taxon>Bacteria</taxon>
        <taxon>Pseudomonadati</taxon>
        <taxon>Bacteroidota</taxon>
        <taxon>Chitinophagia</taxon>
        <taxon>Chitinophagales</taxon>
        <taxon>Chitinophagaceae</taxon>
        <taxon>Chitinophaga</taxon>
    </lineage>
</organism>
<dbReference type="EMBL" id="CP029600">
    <property type="protein sequence ID" value="AWO02098.1"/>
    <property type="molecule type" value="Genomic_DNA"/>
</dbReference>